<evidence type="ECO:0000256" key="4">
    <source>
        <dbReference type="ARBA" id="ARBA00022884"/>
    </source>
</evidence>
<dbReference type="InterPro" id="IPR015946">
    <property type="entry name" value="KH_dom-like_a/b"/>
</dbReference>
<dbReference type="PANTHER" id="PTHR22648">
    <property type="entry name" value="TRANSCRIPTION TERMINATION FACTOR NUSA"/>
    <property type="match status" value="1"/>
</dbReference>
<evidence type="ECO:0000313" key="9">
    <source>
        <dbReference type="EMBL" id="MBN4077396.1"/>
    </source>
</evidence>
<keyword evidence="2 7" id="KW-0963">Cytoplasm</keyword>
<evidence type="ECO:0000313" key="10">
    <source>
        <dbReference type="Proteomes" id="UP000765003"/>
    </source>
</evidence>
<dbReference type="InterPro" id="IPR058582">
    <property type="entry name" value="KH_NusA_2nd"/>
</dbReference>
<dbReference type="InterPro" id="IPR030842">
    <property type="entry name" value="TF_NusA_bacterial"/>
</dbReference>
<dbReference type="PROSITE" id="PS50126">
    <property type="entry name" value="S1"/>
    <property type="match status" value="1"/>
</dbReference>
<dbReference type="InterPro" id="IPR009019">
    <property type="entry name" value="KH_sf_prok-type"/>
</dbReference>
<dbReference type="CDD" id="cd22529">
    <property type="entry name" value="KH-II_NusA_rpt2"/>
    <property type="match status" value="1"/>
</dbReference>
<dbReference type="InterPro" id="IPR010995">
    <property type="entry name" value="DNA_repair_Rad51/TF_NusA_a-hlx"/>
</dbReference>
<dbReference type="InterPro" id="IPR036555">
    <property type="entry name" value="NusA_N_sf"/>
</dbReference>
<dbReference type="HAMAP" id="MF_00945_B">
    <property type="entry name" value="NusA_B"/>
    <property type="match status" value="1"/>
</dbReference>
<evidence type="ECO:0000259" key="8">
    <source>
        <dbReference type="PROSITE" id="PS50126"/>
    </source>
</evidence>
<dbReference type="Gene3D" id="3.30.300.20">
    <property type="match status" value="2"/>
</dbReference>
<keyword evidence="3 7" id="KW-0889">Transcription antitermination</keyword>
<dbReference type="Pfam" id="PF00575">
    <property type="entry name" value="S1"/>
    <property type="match status" value="1"/>
</dbReference>
<dbReference type="InterPro" id="IPR013735">
    <property type="entry name" value="TF_NusA_N"/>
</dbReference>
<dbReference type="PROSITE" id="PS50084">
    <property type="entry name" value="KH_TYPE_1"/>
    <property type="match status" value="1"/>
</dbReference>
<keyword evidence="4 7" id="KW-0694">RNA-binding</keyword>
<keyword evidence="1 7" id="KW-0806">Transcription termination</keyword>
<dbReference type="CDD" id="cd02134">
    <property type="entry name" value="KH-II_NusA_rpt1"/>
    <property type="match status" value="1"/>
</dbReference>
<dbReference type="SMART" id="SM00322">
    <property type="entry name" value="KH"/>
    <property type="match status" value="2"/>
</dbReference>
<dbReference type="Gene3D" id="1.10.150.20">
    <property type="entry name" value="5' to 3' exonuclease, C-terminal subdomain"/>
    <property type="match status" value="1"/>
</dbReference>
<dbReference type="InterPro" id="IPR025249">
    <property type="entry name" value="TF_NusA_KH_1st"/>
</dbReference>
<dbReference type="InterPro" id="IPR010213">
    <property type="entry name" value="TF_NusA"/>
</dbReference>
<dbReference type="SUPFAM" id="SSF50249">
    <property type="entry name" value="Nucleic acid-binding proteins"/>
    <property type="match status" value="1"/>
</dbReference>
<organism evidence="9 10">
    <name type="scientific">Sulfobacillus acidophilus</name>
    <dbReference type="NCBI Taxonomy" id="53633"/>
    <lineage>
        <taxon>Bacteria</taxon>
        <taxon>Bacillati</taxon>
        <taxon>Bacillota</taxon>
        <taxon>Clostridia</taxon>
        <taxon>Eubacteriales</taxon>
        <taxon>Clostridiales Family XVII. Incertae Sedis</taxon>
        <taxon>Sulfobacillus</taxon>
    </lineage>
</organism>
<dbReference type="SUPFAM" id="SSF54814">
    <property type="entry name" value="Prokaryotic type KH domain (KH-domain type II)"/>
    <property type="match status" value="2"/>
</dbReference>
<dbReference type="SUPFAM" id="SSF69705">
    <property type="entry name" value="Transcription factor NusA, N-terminal domain"/>
    <property type="match status" value="1"/>
</dbReference>
<protein>
    <recommendedName>
        <fullName evidence="7">Transcription termination/antitermination protein NusA</fullName>
    </recommendedName>
</protein>
<dbReference type="Pfam" id="PF13184">
    <property type="entry name" value="KH_NusA_1st"/>
    <property type="match status" value="1"/>
</dbReference>
<name>A0ABS3AVK9_9FIRM</name>
<evidence type="ECO:0000256" key="2">
    <source>
        <dbReference type="ARBA" id="ARBA00022490"/>
    </source>
</evidence>
<comment type="similarity">
    <text evidence="7">Belongs to the NusA family.</text>
</comment>
<evidence type="ECO:0000256" key="7">
    <source>
        <dbReference type="HAMAP-Rule" id="MF_00945"/>
    </source>
</evidence>
<dbReference type="InterPro" id="IPR003029">
    <property type="entry name" value="S1_domain"/>
</dbReference>
<dbReference type="Pfam" id="PF08529">
    <property type="entry name" value="NusA_N"/>
    <property type="match status" value="1"/>
</dbReference>
<evidence type="ECO:0000256" key="6">
    <source>
        <dbReference type="ARBA" id="ARBA00023163"/>
    </source>
</evidence>
<dbReference type="Gene3D" id="2.40.50.140">
    <property type="entry name" value="Nucleic acid-binding proteins"/>
    <property type="match status" value="1"/>
</dbReference>
<dbReference type="CDD" id="cd04455">
    <property type="entry name" value="S1_NusA"/>
    <property type="match status" value="1"/>
</dbReference>
<dbReference type="Gene3D" id="3.30.1480.10">
    <property type="entry name" value="NusA, N-terminal domain"/>
    <property type="match status" value="1"/>
</dbReference>
<comment type="function">
    <text evidence="7">Participates in both transcription termination and antitermination.</text>
</comment>
<dbReference type="Pfam" id="PF14520">
    <property type="entry name" value="HHH_5"/>
    <property type="match status" value="1"/>
</dbReference>
<keyword evidence="5 7" id="KW-0805">Transcription regulation</keyword>
<dbReference type="EMBL" id="JAFITA010000006">
    <property type="protein sequence ID" value="MBN4077396.1"/>
    <property type="molecule type" value="Genomic_DNA"/>
</dbReference>
<dbReference type="PANTHER" id="PTHR22648:SF0">
    <property type="entry name" value="TRANSCRIPTION TERMINATION_ANTITERMINATION PROTEIN NUSA"/>
    <property type="match status" value="1"/>
</dbReference>
<gene>
    <name evidence="7 9" type="primary">nusA</name>
    <name evidence="9" type="ORF">JYT19_00635</name>
</gene>
<reference evidence="9" key="1">
    <citation type="submission" date="2021-02" db="EMBL/GenBank/DDBJ databases">
        <title>Activity-based single-cell genomes from oceanic crustal fluid captures similar information to metagenomic and metatranscriptomic surveys with orders of magnitude less sampling.</title>
        <authorList>
            <person name="D'Angelo T.S."/>
            <person name="Orcutt B.N."/>
        </authorList>
    </citation>
    <scope>NUCLEOTIDE SEQUENCE [LARGE SCALE GENOMIC DNA]</scope>
    <source>
        <strain evidence="9">AH-315-E05</strain>
    </source>
</reference>
<keyword evidence="10" id="KW-1185">Reference proteome</keyword>
<dbReference type="Pfam" id="PF26594">
    <property type="entry name" value="KH_NusA_2nd"/>
    <property type="match status" value="1"/>
</dbReference>
<sequence>MEINQLNLNSVIEQVGREKNITKDTLISALEAAMLSAARKKLGANSDLEARYNEEVGEVEIYEFRRIVDQVENTDTEIAFEDALKLDPELTKEALGEDLGVKLDSKEFGRIAAQNAKQIIVQRIREAERCVVFDEYKDRKDELITGTVRRFERGNMVVDLGRAEAVVPVKEQVSKENIRIGDRIVAYVLDVLEASRGHQIILSRTHPNLVVKLFKQEVPEISEEIVKIEGAAREAGFRTKIAVQSRDSDVDPVGACVGMRGSRVQAVVQELRGEKIDIVPFEEDAARYVCNALAPAEITRVLVNEAEHNMQMVVPDDQLSLAIGRRGQNVRLAAELTGWKIDISSESKVAQEKEIAWKSLSRVLGLSEFQVQILYNHGFRSASDIIAASDEVLQSIPGLEQEQLLSIKDNAKKVIEQEADEQELEKQAFREEAKVLFLVSDLVEKEKTDKFSIKSLTGLNEDELTSMLEAGYEDLADIYLERDLHRFAQKTKLKEEKVQEVREQAAQLFYKLSFEKVPLTF</sequence>
<proteinExistence type="inferred from homology"/>
<evidence type="ECO:0000256" key="5">
    <source>
        <dbReference type="ARBA" id="ARBA00023015"/>
    </source>
</evidence>
<dbReference type="InterPro" id="IPR012340">
    <property type="entry name" value="NA-bd_OB-fold"/>
</dbReference>
<accession>A0ABS3AVK9</accession>
<dbReference type="Proteomes" id="UP000765003">
    <property type="component" value="Unassembled WGS sequence"/>
</dbReference>
<dbReference type="InterPro" id="IPR004087">
    <property type="entry name" value="KH_dom"/>
</dbReference>
<feature type="domain" description="S1 motif" evidence="8">
    <location>
        <begin position="141"/>
        <end position="205"/>
    </location>
</feature>
<dbReference type="NCBIfam" id="TIGR01953">
    <property type="entry name" value="NusA"/>
    <property type="match status" value="1"/>
</dbReference>
<dbReference type="SMART" id="SM00316">
    <property type="entry name" value="S1"/>
    <property type="match status" value="1"/>
</dbReference>
<dbReference type="SUPFAM" id="SSF47794">
    <property type="entry name" value="Rad51 N-terminal domain-like"/>
    <property type="match status" value="1"/>
</dbReference>
<evidence type="ECO:0000256" key="3">
    <source>
        <dbReference type="ARBA" id="ARBA00022814"/>
    </source>
</evidence>
<keyword evidence="6 7" id="KW-0804">Transcription</keyword>
<comment type="caution">
    <text evidence="9">The sequence shown here is derived from an EMBL/GenBank/DDBJ whole genome shotgun (WGS) entry which is preliminary data.</text>
</comment>
<evidence type="ECO:0000256" key="1">
    <source>
        <dbReference type="ARBA" id="ARBA00022472"/>
    </source>
</evidence>
<comment type="subunit">
    <text evidence="7">Monomer. Binds directly to the core enzyme of the DNA-dependent RNA polymerase and to nascent RNA.</text>
</comment>
<comment type="subcellular location">
    <subcellularLocation>
        <location evidence="7">Cytoplasm</location>
    </subcellularLocation>
</comment>